<sequence length="290" mass="30934">MARPRPQIVLPEYVNHWLDHGREPTGPDRVAWTVILKSPAVANASSAAAQPETGPSAAISAPPPPQVFAAFSPCTFYLARGCTQGLGWLIENMGGVIEDAVQSGLYVLVPGPEITGGPETQRIIDSLGPLHPSGRILDQRFVLDCFVHSSFQDFTDYTLEPSTPASPKPTIRALDTDAPTVAESRGHSPHLTAHSPPYRSEWATDVAPLNPSVHYGDTVQAVGGYCPEANIGSPPYRPSRSPSPISGLSGPGPSTMVQRKRRRNEDEHGGDDGDDGGQPMRVSMGAPAHW</sequence>
<dbReference type="Proteomes" id="UP001565368">
    <property type="component" value="Unassembled WGS sequence"/>
</dbReference>
<organism evidence="3 4">
    <name type="scientific">Vanrija albida</name>
    <dbReference type="NCBI Taxonomy" id="181172"/>
    <lineage>
        <taxon>Eukaryota</taxon>
        <taxon>Fungi</taxon>
        <taxon>Dikarya</taxon>
        <taxon>Basidiomycota</taxon>
        <taxon>Agaricomycotina</taxon>
        <taxon>Tremellomycetes</taxon>
        <taxon>Trichosporonales</taxon>
        <taxon>Trichosporonaceae</taxon>
        <taxon>Vanrija</taxon>
    </lineage>
</organism>
<dbReference type="PROSITE" id="PS50172">
    <property type="entry name" value="BRCT"/>
    <property type="match status" value="1"/>
</dbReference>
<dbReference type="InterPro" id="IPR001357">
    <property type="entry name" value="BRCT_dom"/>
</dbReference>
<dbReference type="GeneID" id="95989575"/>
<feature type="compositionally biased region" description="Low complexity" evidence="1">
    <location>
        <begin position="231"/>
        <end position="254"/>
    </location>
</feature>
<evidence type="ECO:0000256" key="1">
    <source>
        <dbReference type="SAM" id="MobiDB-lite"/>
    </source>
</evidence>
<protein>
    <recommendedName>
        <fullName evidence="2">BRCT domain-containing protein</fullName>
    </recommendedName>
</protein>
<evidence type="ECO:0000259" key="2">
    <source>
        <dbReference type="PROSITE" id="PS50172"/>
    </source>
</evidence>
<gene>
    <name evidence="3" type="ORF">Q8F55_008532</name>
</gene>
<dbReference type="RefSeq" id="XP_069204864.1">
    <property type="nucleotide sequence ID" value="XM_069356927.1"/>
</dbReference>
<reference evidence="3 4" key="1">
    <citation type="submission" date="2023-08" db="EMBL/GenBank/DDBJ databases">
        <title>Annotated Genome Sequence of Vanrija albida AlHP1.</title>
        <authorList>
            <person name="Herzog R."/>
        </authorList>
    </citation>
    <scope>NUCLEOTIDE SEQUENCE [LARGE SCALE GENOMIC DNA]</scope>
    <source>
        <strain evidence="3 4">AlHP1</strain>
    </source>
</reference>
<evidence type="ECO:0000313" key="4">
    <source>
        <dbReference type="Proteomes" id="UP001565368"/>
    </source>
</evidence>
<dbReference type="EMBL" id="JBBXJM010000007">
    <property type="protein sequence ID" value="KAL1404920.1"/>
    <property type="molecule type" value="Genomic_DNA"/>
</dbReference>
<evidence type="ECO:0000313" key="3">
    <source>
        <dbReference type="EMBL" id="KAL1404920.1"/>
    </source>
</evidence>
<name>A0ABR3PR31_9TREE</name>
<feature type="region of interest" description="Disordered" evidence="1">
    <location>
        <begin position="230"/>
        <end position="290"/>
    </location>
</feature>
<accession>A0ABR3PR31</accession>
<proteinExistence type="predicted"/>
<comment type="caution">
    <text evidence="3">The sequence shown here is derived from an EMBL/GenBank/DDBJ whole genome shotgun (WGS) entry which is preliminary data.</text>
</comment>
<keyword evidence="4" id="KW-1185">Reference proteome</keyword>
<feature type="domain" description="BRCT" evidence="2">
    <location>
        <begin position="89"/>
        <end position="159"/>
    </location>
</feature>